<evidence type="ECO:0000256" key="1">
    <source>
        <dbReference type="ARBA" id="ARBA00004173"/>
    </source>
</evidence>
<dbReference type="Proteomes" id="UP001360953">
    <property type="component" value="Unassembled WGS sequence"/>
</dbReference>
<name>A0ABR1LRG8_9PEZI</name>
<dbReference type="PANTHER" id="PTHR28554:SF1">
    <property type="entry name" value="LARGE RIBOSOMAL SUBUNIT PROTEIN ML45"/>
    <property type="match status" value="1"/>
</dbReference>
<dbReference type="EMBL" id="JBBPEH010000006">
    <property type="protein sequence ID" value="KAK7537273.1"/>
    <property type="molecule type" value="Genomic_DNA"/>
</dbReference>
<keyword evidence="5" id="KW-1185">Reference proteome</keyword>
<evidence type="ECO:0000256" key="2">
    <source>
        <dbReference type="ARBA" id="ARBA00022946"/>
    </source>
</evidence>
<dbReference type="InterPro" id="IPR032710">
    <property type="entry name" value="NTF2-like_dom_sf"/>
</dbReference>
<reference evidence="4 5" key="1">
    <citation type="submission" date="2024-04" db="EMBL/GenBank/DDBJ databases">
        <title>Phyllosticta paracitricarpa is synonymous to the EU quarantine fungus P. citricarpa based on phylogenomic analyses.</title>
        <authorList>
            <consortium name="Lawrence Berkeley National Laboratory"/>
            <person name="Van ingen-buijs V.A."/>
            <person name="Van westerhoven A.C."/>
            <person name="Haridas S."/>
            <person name="Skiadas P."/>
            <person name="Martin F."/>
            <person name="Groenewald J.Z."/>
            <person name="Crous P.W."/>
            <person name="Seidl M.F."/>
        </authorList>
    </citation>
    <scope>NUCLEOTIDE SEQUENCE [LARGE SCALE GENOMIC DNA]</scope>
    <source>
        <strain evidence="4 5">CPC 17464</strain>
    </source>
</reference>
<dbReference type="GeneID" id="92028632"/>
<evidence type="ECO:0000313" key="4">
    <source>
        <dbReference type="EMBL" id="KAK7537273.1"/>
    </source>
</evidence>
<keyword evidence="3" id="KW-0496">Mitochondrion</keyword>
<evidence type="ECO:0000256" key="3">
    <source>
        <dbReference type="ARBA" id="ARBA00023128"/>
    </source>
</evidence>
<keyword evidence="2" id="KW-0809">Transit peptide</keyword>
<dbReference type="RefSeq" id="XP_066655424.1">
    <property type="nucleotide sequence ID" value="XM_066795726.1"/>
</dbReference>
<dbReference type="SUPFAM" id="SSF54427">
    <property type="entry name" value="NTF2-like"/>
    <property type="match status" value="1"/>
</dbReference>
<evidence type="ECO:0000313" key="5">
    <source>
        <dbReference type="Proteomes" id="UP001360953"/>
    </source>
</evidence>
<comment type="caution">
    <text evidence="4">The sequence shown here is derived from an EMBL/GenBank/DDBJ whole genome shotgun (WGS) entry which is preliminary data.</text>
</comment>
<gene>
    <name evidence="4" type="ORF">J3D65DRAFT_373207</name>
</gene>
<dbReference type="InterPro" id="IPR051975">
    <property type="entry name" value="mtLSU_mL45"/>
</dbReference>
<accession>A0ABR1LRG8</accession>
<proteinExistence type="predicted"/>
<dbReference type="Gene3D" id="3.10.450.240">
    <property type="match status" value="1"/>
</dbReference>
<organism evidence="4 5">
    <name type="scientific">Phyllosticta citribraziliensis</name>
    <dbReference type="NCBI Taxonomy" id="989973"/>
    <lineage>
        <taxon>Eukaryota</taxon>
        <taxon>Fungi</taxon>
        <taxon>Dikarya</taxon>
        <taxon>Ascomycota</taxon>
        <taxon>Pezizomycotina</taxon>
        <taxon>Dothideomycetes</taxon>
        <taxon>Dothideomycetes incertae sedis</taxon>
        <taxon>Botryosphaeriales</taxon>
        <taxon>Phyllostictaceae</taxon>
        <taxon>Phyllosticta</taxon>
    </lineage>
</organism>
<protein>
    <submittedName>
        <fullName evidence="4">Uncharacterized protein</fullName>
    </submittedName>
</protein>
<dbReference type="PANTHER" id="PTHR28554">
    <property type="entry name" value="39S RIBOSOMAL PROTEIN L45, MITOCHONDRIAL"/>
    <property type="match status" value="1"/>
</dbReference>
<sequence>MIPRRLPVAMPIRRHAAFQCLHQSPSSTVSAAVRFVHTPNALHRRTKTAPSWTASNGSIRQFSVSSSQRQSMKDARQAVMGGRKEKEPSFMAAQRDAQNIKLIPRDIGLLPGTFIRPRRADMPGILEDPKKRLMVEYKLVKSYFTSAITLGLYKFKSVKPRPKLTRKGVPELAKTLYEQMYTAFAFGDMDHIRQICTEGIVDSFSHRIAQRDSNQRLYWRLLSSHKPKIVSDRCVQLPYPGGDSNKRPIFYRQVIYRIRSQQALVKGTVKKTRHGEKLLDAWGKELPVDKDGEVTLKRMEQEAREVTELFVVQKRMFLGKEEKWYAWGLTQETPVSAILA</sequence>
<comment type="subcellular location">
    <subcellularLocation>
        <location evidence="1">Mitochondrion</location>
    </subcellularLocation>
</comment>